<evidence type="ECO:0000256" key="1">
    <source>
        <dbReference type="SAM" id="Coils"/>
    </source>
</evidence>
<feature type="region of interest" description="Disordered" evidence="2">
    <location>
        <begin position="234"/>
        <end position="254"/>
    </location>
</feature>
<proteinExistence type="predicted"/>
<keyword evidence="1" id="KW-0175">Coiled coil</keyword>
<evidence type="ECO:0008006" key="6">
    <source>
        <dbReference type="Google" id="ProtNLM"/>
    </source>
</evidence>
<keyword evidence="3" id="KW-0472">Membrane</keyword>
<keyword evidence="3" id="KW-0812">Transmembrane</keyword>
<gene>
    <name evidence="4" type="ORF">HMN09_00873300</name>
</gene>
<accession>A0A8H6SPK1</accession>
<dbReference type="Proteomes" id="UP000613580">
    <property type="component" value="Unassembled WGS sequence"/>
</dbReference>
<evidence type="ECO:0000313" key="4">
    <source>
        <dbReference type="EMBL" id="KAF7302396.1"/>
    </source>
</evidence>
<keyword evidence="3" id="KW-1133">Transmembrane helix</keyword>
<dbReference type="OrthoDB" id="3050371at2759"/>
<evidence type="ECO:0000256" key="2">
    <source>
        <dbReference type="SAM" id="MobiDB-lite"/>
    </source>
</evidence>
<organism evidence="4 5">
    <name type="scientific">Mycena chlorophos</name>
    <name type="common">Agaric fungus</name>
    <name type="synonym">Agaricus chlorophos</name>
    <dbReference type="NCBI Taxonomy" id="658473"/>
    <lineage>
        <taxon>Eukaryota</taxon>
        <taxon>Fungi</taxon>
        <taxon>Dikarya</taxon>
        <taxon>Basidiomycota</taxon>
        <taxon>Agaricomycotina</taxon>
        <taxon>Agaricomycetes</taxon>
        <taxon>Agaricomycetidae</taxon>
        <taxon>Agaricales</taxon>
        <taxon>Marasmiineae</taxon>
        <taxon>Mycenaceae</taxon>
        <taxon>Mycena</taxon>
    </lineage>
</organism>
<comment type="caution">
    <text evidence="4">The sequence shown here is derived from an EMBL/GenBank/DDBJ whole genome shotgun (WGS) entry which is preliminary data.</text>
</comment>
<feature type="transmembrane region" description="Helical" evidence="3">
    <location>
        <begin position="87"/>
        <end position="108"/>
    </location>
</feature>
<dbReference type="AlphaFoldDB" id="A0A8H6SPK1"/>
<dbReference type="EMBL" id="JACAZE010000012">
    <property type="protein sequence ID" value="KAF7302396.1"/>
    <property type="molecule type" value="Genomic_DNA"/>
</dbReference>
<name>A0A8H6SPK1_MYCCL</name>
<evidence type="ECO:0000313" key="5">
    <source>
        <dbReference type="Proteomes" id="UP000613580"/>
    </source>
</evidence>
<sequence>MSFLPVTSAVQVLPGVPAGTIFSSSTSVFTSTSAVPTVVNGITTTVEEVFTSTSIALVPIGTAGSTQAGSNSSTVSNNSSGSIGVTVGYVFLLVAIACVAALPAWWRLRQLRAKAAKMEAEDALAEQLENQQDAEVLPFTAQPWPRELEQHEARTALSHSSTVRTVRQQLIATQMHQAREKVAELAAEVRSTRSASVTSEGDPQLPTTQDDRLADALQQIERLNARIQELERHGRSSWALGETDIPPPGYDEVF</sequence>
<keyword evidence="5" id="KW-1185">Reference proteome</keyword>
<evidence type="ECO:0000256" key="3">
    <source>
        <dbReference type="SAM" id="Phobius"/>
    </source>
</evidence>
<feature type="coiled-coil region" evidence="1">
    <location>
        <begin position="175"/>
        <end position="233"/>
    </location>
</feature>
<feature type="compositionally biased region" description="Pro residues" evidence="2">
    <location>
        <begin position="245"/>
        <end position="254"/>
    </location>
</feature>
<protein>
    <recommendedName>
        <fullName evidence="6">Transmembrane protein</fullName>
    </recommendedName>
</protein>
<reference evidence="4" key="1">
    <citation type="submission" date="2020-05" db="EMBL/GenBank/DDBJ databases">
        <title>Mycena genomes resolve the evolution of fungal bioluminescence.</title>
        <authorList>
            <person name="Tsai I.J."/>
        </authorList>
    </citation>
    <scope>NUCLEOTIDE SEQUENCE</scope>
    <source>
        <strain evidence="4">110903Hualien_Pintung</strain>
    </source>
</reference>